<organism evidence="11 12">
    <name type="scientific">Lophiotrema nucula</name>
    <dbReference type="NCBI Taxonomy" id="690887"/>
    <lineage>
        <taxon>Eukaryota</taxon>
        <taxon>Fungi</taxon>
        <taxon>Dikarya</taxon>
        <taxon>Ascomycota</taxon>
        <taxon>Pezizomycotina</taxon>
        <taxon>Dothideomycetes</taxon>
        <taxon>Pleosporomycetidae</taxon>
        <taxon>Pleosporales</taxon>
        <taxon>Lophiotremataceae</taxon>
        <taxon>Lophiotrema</taxon>
    </lineage>
</organism>
<feature type="region of interest" description="Disordered" evidence="10">
    <location>
        <begin position="1"/>
        <end position="155"/>
    </location>
</feature>
<dbReference type="Gene3D" id="3.40.50.150">
    <property type="entry name" value="Vaccinia Virus protein VP39"/>
    <property type="match status" value="1"/>
</dbReference>
<evidence type="ECO:0000313" key="11">
    <source>
        <dbReference type="EMBL" id="KAF2113327.1"/>
    </source>
</evidence>
<comment type="similarity">
    <text evidence="2 9">Belongs to the methyltransferase superfamily. RRP8 family.</text>
</comment>
<dbReference type="PANTHER" id="PTHR12787">
    <property type="entry name" value="RIBOSOMAL RNA-PROCESSING PROTEIN 8"/>
    <property type="match status" value="1"/>
</dbReference>
<feature type="region of interest" description="Disordered" evidence="10">
    <location>
        <begin position="407"/>
        <end position="458"/>
    </location>
</feature>
<evidence type="ECO:0000256" key="7">
    <source>
        <dbReference type="ARBA" id="ARBA00023242"/>
    </source>
</evidence>
<dbReference type="Pfam" id="PF05148">
    <property type="entry name" value="Methyltransf_8"/>
    <property type="match status" value="2"/>
</dbReference>
<dbReference type="EC" id="2.1.1.-" evidence="9"/>
<dbReference type="GO" id="GO:0042273">
    <property type="term" value="P:ribosomal large subunit biogenesis"/>
    <property type="evidence" value="ECO:0007669"/>
    <property type="project" value="TreeGrafter"/>
</dbReference>
<dbReference type="Gene3D" id="1.10.10.2150">
    <property type="entry name" value="Ribosomal RNA-processing protein 8, N-terminal domain"/>
    <property type="match status" value="1"/>
</dbReference>
<dbReference type="InterPro" id="IPR007823">
    <property type="entry name" value="RRP8"/>
</dbReference>
<evidence type="ECO:0000256" key="3">
    <source>
        <dbReference type="ARBA" id="ARBA00022552"/>
    </source>
</evidence>
<feature type="compositionally biased region" description="Basic and acidic residues" evidence="10">
    <location>
        <begin position="51"/>
        <end position="71"/>
    </location>
</feature>
<dbReference type="FunFam" id="1.10.10.2150:FF:000001">
    <property type="entry name" value="Ribosomal RNA-processing protein 8"/>
    <property type="match status" value="1"/>
</dbReference>
<sequence>MFSVQGWNITAPLKTQVEVPKVKEPGKEGKKAQKRRQKREEQVNEGNVGEFWERVVEGKGGKEGAVGKDASHANAEPLGKRGKKRKREDGKGKKEAANGDSTIAKSVDAEVEVASAAVEPSITDKDASAEASSNREKKKRKKEKKARVEKPADEIVTTKSPDMKLPIQSTDMVSLLPEPKGLTPLQKSMRAKLAGARFRHLNETLYTKPSAESLAQFKEYPEMFEDYHRGFAQQTESWPENPVDGYVNAILTRGKIRVKNAARDKKHKGNKGKFGDAEAFYGVSNEVTEVAKGPKPFPRNFKGHATIADLGCGTASLSYRLQSHLKELNLTLHSFDLSKPSGPSAPLVTVADISALPLLDGSVDVAVFCLALMGTNWLDFIDEAWRILRWKGELWVAEIKSRFGRVAKSGKGRPPINSVGSLRKQDKKAKNKKKSDKPVEEGIQGSDDEEELAQRVDGVEGKEGTDVSAFVDVLRRHGFVLDAPPESPNQAVDLGNKMFVKMHFVKGTSPVRGKNAKKEESRNPNPALKIGMKGKKFAAVEDDEIDIGEEGKVLKPCLYKIR</sequence>
<feature type="compositionally biased region" description="Basic and acidic residues" evidence="10">
    <location>
        <begin position="20"/>
        <end position="31"/>
    </location>
</feature>
<name>A0A6A5Z376_9PLEO</name>
<dbReference type="InterPro" id="IPR029063">
    <property type="entry name" value="SAM-dependent_MTases_sf"/>
</dbReference>
<comment type="function">
    <text evidence="9">S-adenosyl-L-methionine-dependent methyltransferase that specifically methylates the N(1) position of adenine in helix 25.1 in 25S rRNA. Required both for ribosomal 40S and 60S subunits biogenesis. Required for efficient pre-rRNA cleavage at site A2.</text>
</comment>
<dbReference type="OrthoDB" id="10258825at2759"/>
<accession>A0A6A5Z376</accession>
<dbReference type="Proteomes" id="UP000799770">
    <property type="component" value="Unassembled WGS sequence"/>
</dbReference>
<evidence type="ECO:0000256" key="6">
    <source>
        <dbReference type="ARBA" id="ARBA00022691"/>
    </source>
</evidence>
<gene>
    <name evidence="11" type="ORF">BDV96DRAFT_496413</name>
</gene>
<keyword evidence="6 9" id="KW-0949">S-adenosyl-L-methionine</keyword>
<dbReference type="SUPFAM" id="SSF53335">
    <property type="entry name" value="S-adenosyl-L-methionine-dependent methyltransferases"/>
    <property type="match status" value="1"/>
</dbReference>
<comment type="subcellular location">
    <subcellularLocation>
        <location evidence="1 9">Nucleus</location>
        <location evidence="1 9">Nucleolus</location>
    </subcellularLocation>
</comment>
<evidence type="ECO:0000256" key="4">
    <source>
        <dbReference type="ARBA" id="ARBA00022603"/>
    </source>
</evidence>
<dbReference type="PANTHER" id="PTHR12787:SF0">
    <property type="entry name" value="RIBOSOMAL RNA-PROCESSING PROTEIN 8"/>
    <property type="match status" value="1"/>
</dbReference>
<dbReference type="CDD" id="cd02440">
    <property type="entry name" value="AdoMet_MTases"/>
    <property type="match status" value="1"/>
</dbReference>
<evidence type="ECO:0000256" key="2">
    <source>
        <dbReference type="ARBA" id="ARBA00006301"/>
    </source>
</evidence>
<dbReference type="GO" id="GO:0005730">
    <property type="term" value="C:nucleolus"/>
    <property type="evidence" value="ECO:0007669"/>
    <property type="project" value="UniProtKB-SubCell"/>
</dbReference>
<dbReference type="InterPro" id="IPR042036">
    <property type="entry name" value="RRP8_N"/>
</dbReference>
<feature type="compositionally biased region" description="Basic residues" evidence="10">
    <location>
        <begin position="425"/>
        <end position="435"/>
    </location>
</feature>
<keyword evidence="5 9" id="KW-0808">Transferase</keyword>
<keyword evidence="7 9" id="KW-0539">Nucleus</keyword>
<keyword evidence="12" id="KW-1185">Reference proteome</keyword>
<evidence type="ECO:0000256" key="8">
    <source>
        <dbReference type="ARBA" id="ARBA00076672"/>
    </source>
</evidence>
<feature type="compositionally biased region" description="Low complexity" evidence="10">
    <location>
        <begin position="112"/>
        <end position="121"/>
    </location>
</feature>
<evidence type="ECO:0000256" key="10">
    <source>
        <dbReference type="SAM" id="MobiDB-lite"/>
    </source>
</evidence>
<reference evidence="11" key="1">
    <citation type="journal article" date="2020" name="Stud. Mycol.">
        <title>101 Dothideomycetes genomes: a test case for predicting lifestyles and emergence of pathogens.</title>
        <authorList>
            <person name="Haridas S."/>
            <person name="Albert R."/>
            <person name="Binder M."/>
            <person name="Bloem J."/>
            <person name="Labutti K."/>
            <person name="Salamov A."/>
            <person name="Andreopoulos B."/>
            <person name="Baker S."/>
            <person name="Barry K."/>
            <person name="Bills G."/>
            <person name="Bluhm B."/>
            <person name="Cannon C."/>
            <person name="Castanera R."/>
            <person name="Culley D."/>
            <person name="Daum C."/>
            <person name="Ezra D."/>
            <person name="Gonzalez J."/>
            <person name="Henrissat B."/>
            <person name="Kuo A."/>
            <person name="Liang C."/>
            <person name="Lipzen A."/>
            <person name="Lutzoni F."/>
            <person name="Magnuson J."/>
            <person name="Mondo S."/>
            <person name="Nolan M."/>
            <person name="Ohm R."/>
            <person name="Pangilinan J."/>
            <person name="Park H.-J."/>
            <person name="Ramirez L."/>
            <person name="Alfaro M."/>
            <person name="Sun H."/>
            <person name="Tritt A."/>
            <person name="Yoshinaga Y."/>
            <person name="Zwiers L.-H."/>
            <person name="Turgeon B."/>
            <person name="Goodwin S."/>
            <person name="Spatafora J."/>
            <person name="Crous P."/>
            <person name="Grigoriev I."/>
        </authorList>
    </citation>
    <scope>NUCLEOTIDE SEQUENCE</scope>
    <source>
        <strain evidence="11">CBS 627.86</strain>
    </source>
</reference>
<keyword evidence="3 9" id="KW-0698">rRNA processing</keyword>
<protein>
    <recommendedName>
        <fullName evidence="8 9">Ribosomal RNA-processing protein 8</fullName>
        <ecNumber evidence="9">2.1.1.-</ecNumber>
    </recommendedName>
</protein>
<feature type="compositionally biased region" description="Basic and acidic residues" evidence="10">
    <location>
        <begin position="87"/>
        <end position="97"/>
    </location>
</feature>
<evidence type="ECO:0000313" key="12">
    <source>
        <dbReference type="Proteomes" id="UP000799770"/>
    </source>
</evidence>
<dbReference type="GO" id="GO:0016433">
    <property type="term" value="F:rRNA (adenine) methyltransferase activity"/>
    <property type="evidence" value="ECO:0007669"/>
    <property type="project" value="UniProtKB-ARBA"/>
</dbReference>
<feature type="compositionally biased region" description="Basic residues" evidence="10">
    <location>
        <begin position="136"/>
        <end position="145"/>
    </location>
</feature>
<evidence type="ECO:0000256" key="9">
    <source>
        <dbReference type="RuleBase" id="RU365074"/>
    </source>
</evidence>
<dbReference type="AlphaFoldDB" id="A0A6A5Z376"/>
<feature type="region of interest" description="Disordered" evidence="10">
    <location>
        <begin position="510"/>
        <end position="529"/>
    </location>
</feature>
<dbReference type="EMBL" id="ML977328">
    <property type="protein sequence ID" value="KAF2113327.1"/>
    <property type="molecule type" value="Genomic_DNA"/>
</dbReference>
<evidence type="ECO:0000256" key="1">
    <source>
        <dbReference type="ARBA" id="ARBA00004604"/>
    </source>
</evidence>
<evidence type="ECO:0000256" key="5">
    <source>
        <dbReference type="ARBA" id="ARBA00022679"/>
    </source>
</evidence>
<keyword evidence="4 9" id="KW-0489">Methyltransferase</keyword>
<proteinExistence type="inferred from homology"/>